<dbReference type="STRING" id="316067.Geob_2384"/>
<dbReference type="InterPro" id="IPR004143">
    <property type="entry name" value="BPL_LPL_catalytic"/>
</dbReference>
<evidence type="ECO:0000313" key="8">
    <source>
        <dbReference type="EMBL" id="ACM20738.1"/>
    </source>
</evidence>
<dbReference type="GO" id="GO:0003677">
    <property type="term" value="F:DNA binding"/>
    <property type="evidence" value="ECO:0007669"/>
    <property type="project" value="UniProtKB-UniRule"/>
</dbReference>
<dbReference type="SUPFAM" id="SSF50037">
    <property type="entry name" value="C-terminal domain of transcriptional repressors"/>
    <property type="match status" value="1"/>
</dbReference>
<keyword evidence="1 6" id="KW-0436">Ligase</keyword>
<dbReference type="PROSITE" id="PS51733">
    <property type="entry name" value="BPL_LPL_CATALYTIC"/>
    <property type="match status" value="1"/>
</dbReference>
<dbReference type="InterPro" id="IPR011991">
    <property type="entry name" value="ArsR-like_HTH"/>
</dbReference>
<dbReference type="PANTHER" id="PTHR12835">
    <property type="entry name" value="BIOTIN PROTEIN LIGASE"/>
    <property type="match status" value="1"/>
</dbReference>
<dbReference type="Gene3D" id="1.10.10.10">
    <property type="entry name" value="Winged helix-like DNA-binding domain superfamily/Winged helix DNA-binding domain"/>
    <property type="match status" value="1"/>
</dbReference>
<sequence length="336" mass="37576">MKGTKLQTADLDKQTFNRRILQIFRDRKGDVISGEELSSMLGISRTAVWKHIKDLRRLGYTVLAVPARGYRMVSSPERLVAEEIAAGLPTKRIGKRIICLEETDSTNNVTFRLAEEGTAEGTVVIADAQSRGKGRLGRSWASPKGVNLYCSVVLRPSMPPVAASQLTFLSVVAVARAIELSTSLKAWIKWPNDILINGRKIAGLLNEMSAETEKVNFVVLGIGININMRQEQFPTDLRHPASSLYIESGAELDRNRFIRTLLKELDDLYDVYLQRGYGPVREEWLSRSQLYGRKARIDCQDRTMTGIIRGIDDMGALLLDLDGREERILSGDVTLL</sequence>
<dbReference type="Pfam" id="PF03099">
    <property type="entry name" value="BPL_LplA_LipB"/>
    <property type="match status" value="1"/>
</dbReference>
<feature type="binding site" evidence="6">
    <location>
        <position position="200"/>
    </location>
    <ligand>
        <name>biotin</name>
        <dbReference type="ChEBI" id="CHEBI:57586"/>
    </ligand>
</feature>
<dbReference type="InterPro" id="IPR004408">
    <property type="entry name" value="Biotin_CoA_COase_ligase"/>
</dbReference>
<dbReference type="NCBIfam" id="TIGR00121">
    <property type="entry name" value="birA_ligase"/>
    <property type="match status" value="1"/>
</dbReference>
<dbReference type="CDD" id="cd00090">
    <property type="entry name" value="HTH_ARSR"/>
    <property type="match status" value="1"/>
</dbReference>
<evidence type="ECO:0000256" key="6">
    <source>
        <dbReference type="HAMAP-Rule" id="MF_00978"/>
    </source>
</evidence>
<dbReference type="HOGENOM" id="CLU_051096_0_0_7"/>
<dbReference type="Proteomes" id="UP000007721">
    <property type="component" value="Chromosome"/>
</dbReference>
<dbReference type="GO" id="GO:0004077">
    <property type="term" value="F:biotin--[biotin carboxyl-carrier protein] ligase activity"/>
    <property type="evidence" value="ECO:0007669"/>
    <property type="project" value="UniProtKB-UniRule"/>
</dbReference>
<dbReference type="Pfam" id="PF02237">
    <property type="entry name" value="BPL_C"/>
    <property type="match status" value="1"/>
</dbReference>
<proteinExistence type="inferred from homology"/>
<evidence type="ECO:0000313" key="9">
    <source>
        <dbReference type="Proteomes" id="UP000007721"/>
    </source>
</evidence>
<dbReference type="Gene3D" id="2.30.30.100">
    <property type="match status" value="1"/>
</dbReference>
<comment type="caution">
    <text evidence="6">Lacks conserved residue(s) required for the propagation of feature annotation.</text>
</comment>
<keyword evidence="6" id="KW-0805">Transcription regulation</keyword>
<dbReference type="Gene3D" id="3.30.930.10">
    <property type="entry name" value="Bira Bifunctional Protein, Domain 2"/>
    <property type="match status" value="1"/>
</dbReference>
<dbReference type="CDD" id="cd16442">
    <property type="entry name" value="BPL"/>
    <property type="match status" value="1"/>
</dbReference>
<dbReference type="AlphaFoldDB" id="B9LZI5"/>
<dbReference type="GO" id="GO:0005524">
    <property type="term" value="F:ATP binding"/>
    <property type="evidence" value="ECO:0007669"/>
    <property type="project" value="UniProtKB-UniRule"/>
</dbReference>
<dbReference type="EC" id="6.3.4.15" evidence="6"/>
<dbReference type="SUPFAM" id="SSF55681">
    <property type="entry name" value="Class II aaRS and biotin synthetases"/>
    <property type="match status" value="1"/>
</dbReference>
<protein>
    <recommendedName>
        <fullName evidence="6">Bifunctional ligase/repressor BirA</fullName>
    </recommendedName>
    <alternativeName>
        <fullName evidence="6">Biotin--[acetyl-CoA-carboxylase] ligase</fullName>
        <ecNumber evidence="6">6.3.4.15</ecNumber>
    </alternativeName>
    <alternativeName>
        <fullName evidence="6">Biotin--protein ligase</fullName>
    </alternativeName>
    <alternativeName>
        <fullName evidence="6">Biotin-[acetyl-CoA carboxylase] synthetase</fullName>
    </alternativeName>
</protein>
<keyword evidence="9" id="KW-1185">Reference proteome</keyword>
<dbReference type="HAMAP" id="MF_00978">
    <property type="entry name" value="Bifunct_BirA"/>
    <property type="match status" value="1"/>
</dbReference>
<dbReference type="EMBL" id="CP001390">
    <property type="protein sequence ID" value="ACM20738.1"/>
    <property type="molecule type" value="Genomic_DNA"/>
</dbReference>
<dbReference type="InterPro" id="IPR045864">
    <property type="entry name" value="aa-tRNA-synth_II/BPL/LPL"/>
</dbReference>
<dbReference type="InterPro" id="IPR036390">
    <property type="entry name" value="WH_DNA-bd_sf"/>
</dbReference>
<dbReference type="KEGG" id="geo:Geob_2384"/>
<evidence type="ECO:0000259" key="7">
    <source>
        <dbReference type="PROSITE" id="PS51733"/>
    </source>
</evidence>
<dbReference type="InterPro" id="IPR013196">
    <property type="entry name" value="HTH_11"/>
</dbReference>
<keyword evidence="4 6" id="KW-0092">Biotin</keyword>
<keyword evidence="3 6" id="KW-0067">ATP-binding</keyword>
<dbReference type="SUPFAM" id="SSF46785">
    <property type="entry name" value="Winged helix' DNA-binding domain"/>
    <property type="match status" value="1"/>
</dbReference>
<evidence type="ECO:0000256" key="5">
    <source>
        <dbReference type="ARBA" id="ARBA00047846"/>
    </source>
</evidence>
<keyword evidence="6" id="KW-0678">Repressor</keyword>
<evidence type="ECO:0000256" key="4">
    <source>
        <dbReference type="ARBA" id="ARBA00023267"/>
    </source>
</evidence>
<name>B9LZI5_GEODF</name>
<gene>
    <name evidence="6 8" type="primary">birA</name>
    <name evidence="8" type="ordered locus">Geob_2384</name>
</gene>
<keyword evidence="6" id="KW-0238">DNA-binding</keyword>
<organism evidence="8 9">
    <name type="scientific">Geotalea daltonii (strain DSM 22248 / JCM 15807 / FRC-32)</name>
    <name type="common">Geobacter daltonii</name>
    <dbReference type="NCBI Taxonomy" id="316067"/>
    <lineage>
        <taxon>Bacteria</taxon>
        <taxon>Pseudomonadati</taxon>
        <taxon>Thermodesulfobacteriota</taxon>
        <taxon>Desulfuromonadia</taxon>
        <taxon>Geobacterales</taxon>
        <taxon>Geobacteraceae</taxon>
        <taxon>Geotalea</taxon>
    </lineage>
</organism>
<dbReference type="GO" id="GO:0005737">
    <property type="term" value="C:cytoplasm"/>
    <property type="evidence" value="ECO:0007669"/>
    <property type="project" value="TreeGrafter"/>
</dbReference>
<feature type="DNA-binding region" description="H-T-H motif" evidence="6">
    <location>
        <begin position="34"/>
        <end position="53"/>
    </location>
</feature>
<feature type="domain" description="BPL/LPL catalytic" evidence="7">
    <location>
        <begin position="82"/>
        <end position="273"/>
    </location>
</feature>
<dbReference type="eggNOG" id="COG1654">
    <property type="taxonomic scope" value="Bacteria"/>
</dbReference>
<dbReference type="InterPro" id="IPR008988">
    <property type="entry name" value="Transcriptional_repressor_C"/>
</dbReference>
<dbReference type="Pfam" id="PF08279">
    <property type="entry name" value="HTH_11"/>
    <property type="match status" value="1"/>
</dbReference>
<comment type="similarity">
    <text evidence="6">Belongs to the biotin--protein ligase family.</text>
</comment>
<comment type="catalytic activity">
    <reaction evidence="5 6">
        <text>biotin + L-lysyl-[protein] + ATP = N(6)-biotinyl-L-lysyl-[protein] + AMP + diphosphate + H(+)</text>
        <dbReference type="Rhea" id="RHEA:11756"/>
        <dbReference type="Rhea" id="RHEA-COMP:9752"/>
        <dbReference type="Rhea" id="RHEA-COMP:10505"/>
        <dbReference type="ChEBI" id="CHEBI:15378"/>
        <dbReference type="ChEBI" id="CHEBI:29969"/>
        <dbReference type="ChEBI" id="CHEBI:30616"/>
        <dbReference type="ChEBI" id="CHEBI:33019"/>
        <dbReference type="ChEBI" id="CHEBI:57586"/>
        <dbReference type="ChEBI" id="CHEBI:83144"/>
        <dbReference type="ChEBI" id="CHEBI:456215"/>
        <dbReference type="EC" id="6.3.4.15"/>
    </reaction>
</comment>
<dbReference type="eggNOG" id="COG0340">
    <property type="taxonomic scope" value="Bacteria"/>
</dbReference>
<keyword evidence="6" id="KW-0804">Transcription</keyword>
<dbReference type="RefSeq" id="WP_012647467.1">
    <property type="nucleotide sequence ID" value="NC_011979.1"/>
</dbReference>
<dbReference type="PANTHER" id="PTHR12835:SF5">
    <property type="entry name" value="BIOTIN--PROTEIN LIGASE"/>
    <property type="match status" value="1"/>
</dbReference>
<evidence type="ECO:0000256" key="1">
    <source>
        <dbReference type="ARBA" id="ARBA00022598"/>
    </source>
</evidence>
<feature type="binding site" evidence="6">
    <location>
        <position position="129"/>
    </location>
    <ligand>
        <name>biotin</name>
        <dbReference type="ChEBI" id="CHEBI:57586"/>
    </ligand>
</feature>
<accession>B9LZI5</accession>
<dbReference type="GO" id="GO:0006355">
    <property type="term" value="P:regulation of DNA-templated transcription"/>
    <property type="evidence" value="ECO:0007669"/>
    <property type="project" value="UniProtKB-UniRule"/>
</dbReference>
<dbReference type="InterPro" id="IPR003142">
    <property type="entry name" value="BPL_C"/>
</dbReference>
<evidence type="ECO:0000256" key="2">
    <source>
        <dbReference type="ARBA" id="ARBA00022741"/>
    </source>
</evidence>
<dbReference type="OrthoDB" id="9807064at2"/>
<evidence type="ECO:0000256" key="3">
    <source>
        <dbReference type="ARBA" id="ARBA00022840"/>
    </source>
</evidence>
<dbReference type="InterPro" id="IPR036388">
    <property type="entry name" value="WH-like_DNA-bd_sf"/>
</dbReference>
<feature type="binding site" evidence="6">
    <location>
        <begin position="105"/>
        <end position="107"/>
    </location>
    <ligand>
        <name>biotin</name>
        <dbReference type="ChEBI" id="CHEBI:57586"/>
    </ligand>
</feature>
<comment type="function">
    <text evidence="6">Acts both as a biotin--[acetyl-CoA-carboxylase] ligase and a repressor.</text>
</comment>
<reference evidence="8 9" key="1">
    <citation type="submission" date="2009-01" db="EMBL/GenBank/DDBJ databases">
        <title>Complete sequence of Geobacter sp. FRC-32.</title>
        <authorList>
            <consortium name="US DOE Joint Genome Institute"/>
            <person name="Lucas S."/>
            <person name="Copeland A."/>
            <person name="Lapidus A."/>
            <person name="Glavina del Rio T."/>
            <person name="Dalin E."/>
            <person name="Tice H."/>
            <person name="Bruce D."/>
            <person name="Goodwin L."/>
            <person name="Pitluck S."/>
            <person name="Saunders E."/>
            <person name="Brettin T."/>
            <person name="Detter J.C."/>
            <person name="Han C."/>
            <person name="Larimer F."/>
            <person name="Land M."/>
            <person name="Hauser L."/>
            <person name="Kyrpides N."/>
            <person name="Ovchinnikova G."/>
            <person name="Kostka J."/>
            <person name="Richardson P."/>
        </authorList>
    </citation>
    <scope>NUCLEOTIDE SEQUENCE [LARGE SCALE GENOMIC DNA]</scope>
    <source>
        <strain evidence="9">DSM 22248 / JCM 15807 / FRC-32</strain>
    </source>
</reference>
<keyword evidence="2 6" id="KW-0547">Nucleotide-binding</keyword>
<dbReference type="InterPro" id="IPR030855">
    <property type="entry name" value="Bifunct_BirA"/>
</dbReference>